<dbReference type="InterPro" id="IPR002328">
    <property type="entry name" value="ADH_Zn_CS"/>
</dbReference>
<dbReference type="PANTHER" id="PTHR43401">
    <property type="entry name" value="L-THREONINE 3-DEHYDROGENASE"/>
    <property type="match status" value="1"/>
</dbReference>
<dbReference type="GO" id="GO:0016616">
    <property type="term" value="F:oxidoreductase activity, acting on the CH-OH group of donors, NAD or NADP as acceptor"/>
    <property type="evidence" value="ECO:0007669"/>
    <property type="project" value="UniProtKB-ARBA"/>
</dbReference>
<dbReference type="Gene3D" id="3.40.50.720">
    <property type="entry name" value="NAD(P)-binding Rossmann-like Domain"/>
    <property type="match status" value="1"/>
</dbReference>
<evidence type="ECO:0000256" key="4">
    <source>
        <dbReference type="RuleBase" id="RU361277"/>
    </source>
</evidence>
<protein>
    <submittedName>
        <fullName evidence="7">Zn-dependent alcohol dehydrogenase</fullName>
    </submittedName>
</protein>
<evidence type="ECO:0000313" key="9">
    <source>
        <dbReference type="Proteomes" id="UP000247005"/>
    </source>
</evidence>
<dbReference type="Gene3D" id="3.90.180.10">
    <property type="entry name" value="Medium-chain alcohol dehydrogenases, catalytic domain"/>
    <property type="match status" value="1"/>
</dbReference>
<keyword evidence="8" id="KW-1185">Reference proteome</keyword>
<dbReference type="Proteomes" id="UP000247005">
    <property type="component" value="Unassembled WGS sequence"/>
</dbReference>
<dbReference type="PROSITE" id="PS00059">
    <property type="entry name" value="ADH_ZINC"/>
    <property type="match status" value="1"/>
</dbReference>
<dbReference type="InterPro" id="IPR013154">
    <property type="entry name" value="ADH-like_N"/>
</dbReference>
<dbReference type="EMBL" id="PQGD01000016">
    <property type="protein sequence ID" value="POP45773.1"/>
    <property type="molecule type" value="Genomic_DNA"/>
</dbReference>
<dbReference type="InterPro" id="IPR020843">
    <property type="entry name" value="ER"/>
</dbReference>
<dbReference type="InterPro" id="IPR050129">
    <property type="entry name" value="Zn_alcohol_dh"/>
</dbReference>
<dbReference type="GO" id="GO:0008270">
    <property type="term" value="F:zinc ion binding"/>
    <property type="evidence" value="ECO:0007669"/>
    <property type="project" value="InterPro"/>
</dbReference>
<comment type="cofactor">
    <cofactor evidence="4">
        <name>Zn(2+)</name>
        <dbReference type="ChEBI" id="CHEBI:29105"/>
    </cofactor>
</comment>
<keyword evidence="2 4" id="KW-0862">Zinc</keyword>
<evidence type="ECO:0000313" key="8">
    <source>
        <dbReference type="Proteomes" id="UP000237073"/>
    </source>
</evidence>
<evidence type="ECO:0000256" key="1">
    <source>
        <dbReference type="ARBA" id="ARBA00022723"/>
    </source>
</evidence>
<organism evidence="7 9">
    <name type="scientific">Superficieibacter electus</name>
    <dbReference type="NCBI Taxonomy" id="2022662"/>
    <lineage>
        <taxon>Bacteria</taxon>
        <taxon>Pseudomonadati</taxon>
        <taxon>Pseudomonadota</taxon>
        <taxon>Gammaproteobacteria</taxon>
        <taxon>Enterobacterales</taxon>
        <taxon>Enterobacteriaceae</taxon>
        <taxon>Superficieibacter</taxon>
    </lineage>
</organism>
<evidence type="ECO:0000313" key="6">
    <source>
        <dbReference type="EMBL" id="POP42697.1"/>
    </source>
</evidence>
<dbReference type="SUPFAM" id="SSF51735">
    <property type="entry name" value="NAD(P)-binding Rossmann-fold domains"/>
    <property type="match status" value="1"/>
</dbReference>
<feature type="domain" description="Enoyl reductase (ER)" evidence="5">
    <location>
        <begin position="9"/>
        <end position="339"/>
    </location>
</feature>
<keyword evidence="3" id="KW-0560">Oxidoreductase</keyword>
<dbReference type="AlphaFoldDB" id="A0A2P5GLB1"/>
<dbReference type="RefSeq" id="WP_103677605.1">
    <property type="nucleotide sequence ID" value="NZ_PQGD01000016.1"/>
</dbReference>
<comment type="caution">
    <text evidence="7">The sequence shown here is derived from an EMBL/GenBank/DDBJ whole genome shotgun (WGS) entry which is preliminary data.</text>
</comment>
<evidence type="ECO:0000256" key="2">
    <source>
        <dbReference type="ARBA" id="ARBA00022833"/>
    </source>
</evidence>
<dbReference type="SUPFAM" id="SSF50129">
    <property type="entry name" value="GroES-like"/>
    <property type="match status" value="1"/>
</dbReference>
<keyword evidence="1 4" id="KW-0479">Metal-binding</keyword>
<comment type="similarity">
    <text evidence="4">Belongs to the zinc-containing alcohol dehydrogenase family.</text>
</comment>
<gene>
    <name evidence="7" type="ORF">CHU32_19215</name>
    <name evidence="6" type="ORF">CHU33_18840</name>
</gene>
<dbReference type="Proteomes" id="UP000237073">
    <property type="component" value="Unassembled WGS sequence"/>
</dbReference>
<dbReference type="InterPro" id="IPR011032">
    <property type="entry name" value="GroES-like_sf"/>
</dbReference>
<accession>A0A2P5GLB1</accession>
<proteinExistence type="inferred from homology"/>
<name>A0A2P5GLB1_9ENTR</name>
<dbReference type="OrthoDB" id="9773078at2"/>
<reference evidence="8 9" key="1">
    <citation type="submission" date="2018-01" db="EMBL/GenBank/DDBJ databases">
        <title>Superficieibacter electus gen. nov., sp. nov., an extended-spectrum beta-lactamase possessing member of the Enterobacteriaceae family, isolated from intensive care unit surfaces.</title>
        <authorList>
            <person name="Potter R.F."/>
            <person name="D'Souza A.W."/>
        </authorList>
    </citation>
    <scope>NUCLEOTIDE SEQUENCE [LARGE SCALE GENOMIC DNA]</scope>
    <source>
        <strain evidence="7 9">BP-1</strain>
        <strain evidence="6 8">BP-2</strain>
    </source>
</reference>
<evidence type="ECO:0000259" key="5">
    <source>
        <dbReference type="SMART" id="SM00829"/>
    </source>
</evidence>
<dbReference type="SMART" id="SM00829">
    <property type="entry name" value="PKS_ER"/>
    <property type="match status" value="1"/>
</dbReference>
<dbReference type="EMBL" id="PQGE01000018">
    <property type="protein sequence ID" value="POP42697.1"/>
    <property type="molecule type" value="Genomic_DNA"/>
</dbReference>
<sequence length="345" mass="37102">MKAIQLFAKNELKLVELPKPEIQPDEILLACKAGAICGTDLRMFANGHRNSPHALTLGHELSGVIEEIGSEVTGAYFKGMRVAVAPNYGCGVCDSCISGNTQSCKDFQALGIQKNGAFAEYVVIPARAVRQGNIVELPDHVSFEEGAMIEPFSCVYNAFERCHTQVGDTVLVIGAGPIGLMHALLHKAAGAGKVLISDINPERLALACEFDPDFIPVSGTDTKAEVMRITQERGCDVVITAASTPEIQTLSFELAALNGRVLFFGGLPAGKEMVSLNTNIIHYRQISVTGMSGQNLRQYRASLKMVANGQINLKKILTHTFSLEQYQQAFTCAKSGNALKAGFVL</sequence>
<evidence type="ECO:0000313" key="7">
    <source>
        <dbReference type="EMBL" id="POP45773.1"/>
    </source>
</evidence>
<evidence type="ECO:0000256" key="3">
    <source>
        <dbReference type="ARBA" id="ARBA00023002"/>
    </source>
</evidence>
<dbReference type="Pfam" id="PF08240">
    <property type="entry name" value="ADH_N"/>
    <property type="match status" value="1"/>
</dbReference>
<dbReference type="Pfam" id="PF00107">
    <property type="entry name" value="ADH_zinc_N"/>
    <property type="match status" value="1"/>
</dbReference>
<dbReference type="PANTHER" id="PTHR43401:SF2">
    <property type="entry name" value="L-THREONINE 3-DEHYDROGENASE"/>
    <property type="match status" value="1"/>
</dbReference>
<dbReference type="InterPro" id="IPR036291">
    <property type="entry name" value="NAD(P)-bd_dom_sf"/>
</dbReference>
<dbReference type="InterPro" id="IPR013149">
    <property type="entry name" value="ADH-like_C"/>
</dbReference>